<sequence>MVFLDLGSKAGSGSSTSKPIPKQALKSFIEQSPSSNYTFESKRESDHSEICRGTGGTEGGKDCVDIWLSSKQMFAAMQENGFFCALPMDPEKTHMECKPIPK</sequence>
<evidence type="ECO:0000256" key="1">
    <source>
        <dbReference type="SAM" id="MobiDB-lite"/>
    </source>
</evidence>
<feature type="region of interest" description="Disordered" evidence="1">
    <location>
        <begin position="1"/>
        <end position="56"/>
    </location>
</feature>
<gene>
    <name evidence="2" type="ORF">M422DRAFT_67521</name>
</gene>
<name>A0A0C9W022_SPHS4</name>
<dbReference type="HOGENOM" id="CLU_150191_1_0_1"/>
<keyword evidence="3" id="KW-1185">Reference proteome</keyword>
<organism evidence="2 3">
    <name type="scientific">Sphaerobolus stellatus (strain SS14)</name>
    <dbReference type="NCBI Taxonomy" id="990650"/>
    <lineage>
        <taxon>Eukaryota</taxon>
        <taxon>Fungi</taxon>
        <taxon>Dikarya</taxon>
        <taxon>Basidiomycota</taxon>
        <taxon>Agaricomycotina</taxon>
        <taxon>Agaricomycetes</taxon>
        <taxon>Phallomycetidae</taxon>
        <taxon>Geastrales</taxon>
        <taxon>Sphaerobolaceae</taxon>
        <taxon>Sphaerobolus</taxon>
    </lineage>
</organism>
<feature type="compositionally biased region" description="Polar residues" evidence="1">
    <location>
        <begin position="29"/>
        <end position="39"/>
    </location>
</feature>
<evidence type="ECO:0000313" key="3">
    <source>
        <dbReference type="Proteomes" id="UP000054279"/>
    </source>
</evidence>
<protein>
    <submittedName>
        <fullName evidence="2">Uncharacterized protein</fullName>
    </submittedName>
</protein>
<reference evidence="2 3" key="1">
    <citation type="submission" date="2014-06" db="EMBL/GenBank/DDBJ databases">
        <title>Evolutionary Origins and Diversification of the Mycorrhizal Mutualists.</title>
        <authorList>
            <consortium name="DOE Joint Genome Institute"/>
            <consortium name="Mycorrhizal Genomics Consortium"/>
            <person name="Kohler A."/>
            <person name="Kuo A."/>
            <person name="Nagy L.G."/>
            <person name="Floudas D."/>
            <person name="Copeland A."/>
            <person name="Barry K.W."/>
            <person name="Cichocki N."/>
            <person name="Veneault-Fourrey C."/>
            <person name="LaButti K."/>
            <person name="Lindquist E.A."/>
            <person name="Lipzen A."/>
            <person name="Lundell T."/>
            <person name="Morin E."/>
            <person name="Murat C."/>
            <person name="Riley R."/>
            <person name="Ohm R."/>
            <person name="Sun H."/>
            <person name="Tunlid A."/>
            <person name="Henrissat B."/>
            <person name="Grigoriev I.V."/>
            <person name="Hibbett D.S."/>
            <person name="Martin F."/>
        </authorList>
    </citation>
    <scope>NUCLEOTIDE SEQUENCE [LARGE SCALE GENOMIC DNA]</scope>
    <source>
        <strain evidence="2 3">SS14</strain>
    </source>
</reference>
<dbReference type="OrthoDB" id="5277092at2759"/>
<dbReference type="Proteomes" id="UP000054279">
    <property type="component" value="Unassembled WGS sequence"/>
</dbReference>
<proteinExistence type="predicted"/>
<dbReference type="AlphaFoldDB" id="A0A0C9W022"/>
<feature type="compositionally biased region" description="Basic and acidic residues" evidence="1">
    <location>
        <begin position="40"/>
        <end position="50"/>
    </location>
</feature>
<accession>A0A0C9W022</accession>
<dbReference type="EMBL" id="KN837118">
    <property type="protein sequence ID" value="KIJ44221.1"/>
    <property type="molecule type" value="Genomic_DNA"/>
</dbReference>
<evidence type="ECO:0000313" key="2">
    <source>
        <dbReference type="EMBL" id="KIJ44221.1"/>
    </source>
</evidence>
<feature type="compositionally biased region" description="Low complexity" evidence="1">
    <location>
        <begin position="7"/>
        <end position="18"/>
    </location>
</feature>